<comment type="caution">
    <text evidence="1">The sequence shown here is derived from an EMBL/GenBank/DDBJ whole genome shotgun (WGS) entry which is preliminary data.</text>
</comment>
<name>A0A2A8CW41_9BACT</name>
<evidence type="ECO:0008006" key="3">
    <source>
        <dbReference type="Google" id="ProtNLM"/>
    </source>
</evidence>
<sequence>MDNKKSKSYEPPRLSELGRVEDITAAGQNGYCLDDSFQAGTPFDDLTFSVCS</sequence>
<organism evidence="1 2">
    <name type="scientific">Longibacter salinarum</name>
    <dbReference type="NCBI Taxonomy" id="1850348"/>
    <lineage>
        <taxon>Bacteria</taxon>
        <taxon>Pseudomonadati</taxon>
        <taxon>Rhodothermota</taxon>
        <taxon>Rhodothermia</taxon>
        <taxon>Rhodothermales</taxon>
        <taxon>Salisaetaceae</taxon>
        <taxon>Longibacter</taxon>
    </lineage>
</organism>
<dbReference type="Proteomes" id="UP000220102">
    <property type="component" value="Unassembled WGS sequence"/>
</dbReference>
<reference evidence="1 2" key="1">
    <citation type="submission" date="2017-10" db="EMBL/GenBank/DDBJ databases">
        <title>Draft genome of Longibacter Salinarum.</title>
        <authorList>
            <person name="Goh K.M."/>
            <person name="Shamsir M.S."/>
            <person name="Lim S.W."/>
        </authorList>
    </citation>
    <scope>NUCLEOTIDE SEQUENCE [LARGE SCALE GENOMIC DNA]</scope>
    <source>
        <strain evidence="1 2">KCTC 52045</strain>
    </source>
</reference>
<keyword evidence="2" id="KW-1185">Reference proteome</keyword>
<dbReference type="RefSeq" id="WP_098076248.1">
    <property type="nucleotide sequence ID" value="NZ_PDEQ01000006.1"/>
</dbReference>
<dbReference type="AlphaFoldDB" id="A0A2A8CW41"/>
<accession>A0A2A8CW41</accession>
<proteinExistence type="predicted"/>
<evidence type="ECO:0000313" key="2">
    <source>
        <dbReference type="Proteomes" id="UP000220102"/>
    </source>
</evidence>
<evidence type="ECO:0000313" key="1">
    <source>
        <dbReference type="EMBL" id="PEN12833.1"/>
    </source>
</evidence>
<dbReference type="EMBL" id="PDEQ01000006">
    <property type="protein sequence ID" value="PEN12833.1"/>
    <property type="molecule type" value="Genomic_DNA"/>
</dbReference>
<gene>
    <name evidence="1" type="ORF">CRI94_12575</name>
</gene>
<protein>
    <recommendedName>
        <fullName evidence="3">Lasso RiPP family leader peptide-containing protein</fullName>
    </recommendedName>
</protein>
<dbReference type="NCBIfam" id="NF033521">
    <property type="entry name" value="lasso_leader_L3"/>
    <property type="match status" value="1"/>
</dbReference>
<dbReference type="OrthoDB" id="9804233at2"/>